<gene>
    <name evidence="5" type="ORF">BT93_L2997</name>
</gene>
<name>A0A8T0CJJ9_CORYI</name>
<keyword evidence="6" id="KW-1185">Reference proteome</keyword>
<evidence type="ECO:0000256" key="4">
    <source>
        <dbReference type="SAM" id="SignalP"/>
    </source>
</evidence>
<feature type="disulfide bond" evidence="3">
    <location>
        <begin position="156"/>
        <end position="239"/>
    </location>
</feature>
<dbReference type="SUPFAM" id="SSF49870">
    <property type="entry name" value="Osmotin, thaumatin-like protein"/>
    <property type="match status" value="1"/>
</dbReference>
<dbReference type="PROSITE" id="PS00316">
    <property type="entry name" value="THAUMATIN_1"/>
    <property type="match status" value="1"/>
</dbReference>
<proteinExistence type="inferred from homology"/>
<dbReference type="PROSITE" id="PS51367">
    <property type="entry name" value="THAUMATIN_2"/>
    <property type="match status" value="1"/>
</dbReference>
<dbReference type="PANTHER" id="PTHR31048">
    <property type="entry name" value="OS03G0233200 PROTEIN"/>
    <property type="match status" value="1"/>
</dbReference>
<evidence type="ECO:0000256" key="1">
    <source>
        <dbReference type="ARBA" id="ARBA00010607"/>
    </source>
</evidence>
<feature type="disulfide bond" evidence="3">
    <location>
        <begin position="161"/>
        <end position="222"/>
    </location>
</feature>
<dbReference type="PIRSF" id="PIRSF002703">
    <property type="entry name" value="Thaumatin"/>
    <property type="match status" value="1"/>
</dbReference>
<evidence type="ECO:0000256" key="3">
    <source>
        <dbReference type="PIRSR" id="PIRSR002703-1"/>
    </source>
</evidence>
<evidence type="ECO:0000313" key="6">
    <source>
        <dbReference type="Proteomes" id="UP000806378"/>
    </source>
</evidence>
<organism evidence="5 6">
    <name type="scientific">Corymbia citriodora subsp. variegata</name>
    <dbReference type="NCBI Taxonomy" id="360336"/>
    <lineage>
        <taxon>Eukaryota</taxon>
        <taxon>Viridiplantae</taxon>
        <taxon>Streptophyta</taxon>
        <taxon>Embryophyta</taxon>
        <taxon>Tracheophyta</taxon>
        <taxon>Spermatophyta</taxon>
        <taxon>Magnoliopsida</taxon>
        <taxon>eudicotyledons</taxon>
        <taxon>Gunneridae</taxon>
        <taxon>Pentapetalae</taxon>
        <taxon>rosids</taxon>
        <taxon>malvids</taxon>
        <taxon>Myrtales</taxon>
        <taxon>Myrtaceae</taxon>
        <taxon>Myrtoideae</taxon>
        <taxon>Eucalypteae</taxon>
        <taxon>Corymbia</taxon>
    </lineage>
</organism>
<evidence type="ECO:0000256" key="2">
    <source>
        <dbReference type="ARBA" id="ARBA00023157"/>
    </source>
</evidence>
<dbReference type="Pfam" id="PF00314">
    <property type="entry name" value="Thaumatin"/>
    <property type="match status" value="1"/>
</dbReference>
<comment type="caution">
    <text evidence="5">The sequence shown here is derived from an EMBL/GenBank/DDBJ whole genome shotgun (WGS) entry which is preliminary data.</text>
</comment>
<feature type="chain" id="PRO_5035889882" description="Thaumatin-like protein" evidence="4">
    <location>
        <begin position="28"/>
        <end position="267"/>
    </location>
</feature>
<protein>
    <recommendedName>
        <fullName evidence="7">Thaumatin-like protein</fullName>
    </recommendedName>
</protein>
<feature type="disulfide bond" evidence="3">
    <location>
        <begin position="189"/>
        <end position="198"/>
    </location>
</feature>
<feature type="disulfide bond" evidence="3">
    <location>
        <begin position="36"/>
        <end position="250"/>
    </location>
</feature>
<dbReference type="FunFam" id="2.60.110.10:FF:000002">
    <property type="entry name" value="Thaumatin-like protein 1a"/>
    <property type="match status" value="1"/>
</dbReference>
<keyword evidence="2 3" id="KW-1015">Disulfide bond</keyword>
<dbReference type="AlphaFoldDB" id="A0A8T0CJJ9"/>
<dbReference type="InterPro" id="IPR037176">
    <property type="entry name" value="Osmotin/thaumatin-like_sf"/>
</dbReference>
<feature type="signal peptide" evidence="4">
    <location>
        <begin position="1"/>
        <end position="27"/>
    </location>
</feature>
<accession>A0A8T0CJJ9</accession>
<comment type="similarity">
    <text evidence="1">Belongs to the thaumatin family.</text>
</comment>
<dbReference type="Proteomes" id="UP000806378">
    <property type="component" value="Unassembled WGS sequence"/>
</dbReference>
<dbReference type="OrthoDB" id="430315at2759"/>
<dbReference type="PRINTS" id="PR00347">
    <property type="entry name" value="THAUMATIN"/>
</dbReference>
<reference evidence="5" key="1">
    <citation type="submission" date="2020-05" db="EMBL/GenBank/DDBJ databases">
        <title>WGS assembly of Corymbia citriodora subspecies variegata.</title>
        <authorList>
            <person name="Barry K."/>
            <person name="Hundley H."/>
            <person name="Shu S."/>
            <person name="Jenkins J."/>
            <person name="Grimwood J."/>
            <person name="Baten A."/>
        </authorList>
    </citation>
    <scope>NUCLEOTIDE SEQUENCE</scope>
    <source>
        <strain evidence="5">CV2-018</strain>
    </source>
</reference>
<dbReference type="EMBL" id="MU090850">
    <property type="protein sequence ID" value="KAF7847404.1"/>
    <property type="molecule type" value="Genomic_DNA"/>
</dbReference>
<keyword evidence="4" id="KW-0732">Signal</keyword>
<feature type="disulfide bond" evidence="3">
    <location>
        <begin position="199"/>
        <end position="209"/>
    </location>
</feature>
<dbReference type="Gene3D" id="2.60.110.10">
    <property type="entry name" value="Thaumatin"/>
    <property type="match status" value="1"/>
</dbReference>
<dbReference type="SMART" id="SM00205">
    <property type="entry name" value="THN"/>
    <property type="match status" value="1"/>
</dbReference>
<feature type="disulfide bond" evidence="3">
    <location>
        <begin position="85"/>
        <end position="95"/>
    </location>
</feature>
<feature type="disulfide bond" evidence="3">
    <location>
        <begin position="100"/>
        <end position="107"/>
    </location>
</feature>
<dbReference type="InterPro" id="IPR017949">
    <property type="entry name" value="Thaumatin_CS"/>
</dbReference>
<dbReference type="CDD" id="cd09218">
    <property type="entry name" value="TLP-PA"/>
    <property type="match status" value="1"/>
</dbReference>
<dbReference type="InterPro" id="IPR001938">
    <property type="entry name" value="Thaumatin"/>
</dbReference>
<sequence length="267" mass="27501">MEARASFYLLLPSLALLASMLAGGAGAATMSFANKCPYTVLPGTMATGSSGQLSSTGFELTMGVSLSINGFPDTWSGRVWGRTGCATDASGKFVCATADCGSGQVSCNGAGAIPPATLAEFTLKVAGSSQNYYDVNLVDGFNLPLSITPQGSGSGCSSTSCAGNINSVCPSELAVKGSNRSVVACKSACLAFNQPQYCCTGAYGTPETCRPTNYSKIFKDQCPQAYSYAYDDESSTLACAGGANYLITFCPSLEFICDPILLGYSFK</sequence>
<evidence type="ECO:0000313" key="5">
    <source>
        <dbReference type="EMBL" id="KAF7847404.1"/>
    </source>
</evidence>
<evidence type="ECO:0008006" key="7">
    <source>
        <dbReference type="Google" id="ProtNLM"/>
    </source>
</evidence>
<dbReference type="Gramene" id="rna-gnl|WGS:JABURB|Cocit.L2997.1">
    <property type="protein sequence ID" value="cds-KAF7847404.1"/>
    <property type="gene ID" value="gene-BT93_L2997"/>
</dbReference>
<feature type="disulfide bond" evidence="3">
    <location>
        <begin position="169"/>
        <end position="185"/>
    </location>
</feature>